<organism evidence="1 2">
    <name type="scientific">Caenorhabditis auriculariae</name>
    <dbReference type="NCBI Taxonomy" id="2777116"/>
    <lineage>
        <taxon>Eukaryota</taxon>
        <taxon>Metazoa</taxon>
        <taxon>Ecdysozoa</taxon>
        <taxon>Nematoda</taxon>
        <taxon>Chromadorea</taxon>
        <taxon>Rhabditida</taxon>
        <taxon>Rhabditina</taxon>
        <taxon>Rhabditomorpha</taxon>
        <taxon>Rhabditoidea</taxon>
        <taxon>Rhabditidae</taxon>
        <taxon>Peloderinae</taxon>
        <taxon>Caenorhabditis</taxon>
    </lineage>
</organism>
<dbReference type="PANTHER" id="PTHR19288">
    <property type="entry name" value="4-NITROPHENYLPHOSPHATASE-RELATED"/>
    <property type="match status" value="1"/>
</dbReference>
<accession>A0A8S1H1J6</accession>
<dbReference type="EMBL" id="CAJGYM010000010">
    <property type="protein sequence ID" value="CAD6189401.1"/>
    <property type="molecule type" value="Genomic_DNA"/>
</dbReference>
<dbReference type="OrthoDB" id="426235at2759"/>
<evidence type="ECO:0000313" key="2">
    <source>
        <dbReference type="Proteomes" id="UP000835052"/>
    </source>
</evidence>
<evidence type="ECO:0000313" key="1">
    <source>
        <dbReference type="EMBL" id="CAD6189401.1"/>
    </source>
</evidence>
<proteinExistence type="predicted"/>
<evidence type="ECO:0008006" key="3">
    <source>
        <dbReference type="Google" id="ProtNLM"/>
    </source>
</evidence>
<dbReference type="AlphaFoldDB" id="A0A8S1H1J6"/>
<keyword evidence="2" id="KW-1185">Reference proteome</keyword>
<dbReference type="GO" id="GO:0005829">
    <property type="term" value="C:cytosol"/>
    <property type="evidence" value="ECO:0007669"/>
    <property type="project" value="TreeGrafter"/>
</dbReference>
<dbReference type="Proteomes" id="UP000835052">
    <property type="component" value="Unassembled WGS sequence"/>
</dbReference>
<sequence>MKIKNPTLISLGNGKFYQRTDGPCLDVGAFAQGLIFASGCKQIILGKPNANYFNIALEMMGLSAEEVVMIGDDIVSDVGGAQLCGIRGIQVRTGKFRPEWENHAAVKPDLIADTLYHAVKTIADNGFNL</sequence>
<name>A0A8S1H1J6_9PELO</name>
<comment type="caution">
    <text evidence="1">The sequence shown here is derived from an EMBL/GenBank/DDBJ whole genome shotgun (WGS) entry which is preliminary data.</text>
</comment>
<gene>
    <name evidence="1" type="ORF">CAUJ_LOCUS5320</name>
</gene>
<dbReference type="NCBIfam" id="TIGR01549">
    <property type="entry name" value="HAD-SF-IA-v1"/>
    <property type="match status" value="1"/>
</dbReference>
<dbReference type="PANTHER" id="PTHR19288:SF44">
    <property type="entry name" value="PHOSPHOLYSINE PHOSPHOHISTIDINE INORGANIC PYROPHOSPHATE PHOSPHATASE"/>
    <property type="match status" value="1"/>
</dbReference>
<dbReference type="Pfam" id="PF13242">
    <property type="entry name" value="Hydrolase_like"/>
    <property type="match status" value="1"/>
</dbReference>
<dbReference type="GO" id="GO:0004427">
    <property type="term" value="F:inorganic diphosphate phosphatase activity"/>
    <property type="evidence" value="ECO:0007669"/>
    <property type="project" value="TreeGrafter"/>
</dbReference>
<protein>
    <recommendedName>
        <fullName evidence="3">Phospholysine phosphohistidine inorganic pyrophosphate phosphatase</fullName>
    </recommendedName>
</protein>
<dbReference type="InterPro" id="IPR006439">
    <property type="entry name" value="HAD-SF_hydro_IA"/>
</dbReference>
<dbReference type="GO" id="GO:0016791">
    <property type="term" value="F:phosphatase activity"/>
    <property type="evidence" value="ECO:0007669"/>
    <property type="project" value="TreeGrafter"/>
</dbReference>
<dbReference type="Gene3D" id="3.40.50.1000">
    <property type="entry name" value="HAD superfamily/HAD-like"/>
    <property type="match status" value="2"/>
</dbReference>
<reference evidence="1" key="1">
    <citation type="submission" date="2020-10" db="EMBL/GenBank/DDBJ databases">
        <authorList>
            <person name="Kikuchi T."/>
        </authorList>
    </citation>
    <scope>NUCLEOTIDE SEQUENCE</scope>
    <source>
        <strain evidence="1">NKZ352</strain>
    </source>
</reference>
<dbReference type="SUPFAM" id="SSF56784">
    <property type="entry name" value="HAD-like"/>
    <property type="match status" value="1"/>
</dbReference>
<dbReference type="InterPro" id="IPR023214">
    <property type="entry name" value="HAD_sf"/>
</dbReference>
<dbReference type="InterPro" id="IPR036412">
    <property type="entry name" value="HAD-like_sf"/>
</dbReference>